<feature type="domain" description="DinB-like" evidence="1">
    <location>
        <begin position="15"/>
        <end position="158"/>
    </location>
</feature>
<proteinExistence type="predicted"/>
<dbReference type="InterPro" id="IPR024775">
    <property type="entry name" value="DinB-like"/>
</dbReference>
<name>A0A7S9PZA8_9SPHI</name>
<reference evidence="2 3" key="1">
    <citation type="submission" date="2020-11" db="EMBL/GenBank/DDBJ databases">
        <title>Pedobacter endophytica, an endophytic bacteria isolated form Carex pumila.</title>
        <authorList>
            <person name="Peng Y."/>
            <person name="Jiang L."/>
            <person name="Lee J."/>
        </authorList>
    </citation>
    <scope>NUCLEOTIDE SEQUENCE [LARGE SCALE GENOMIC DNA]</scope>
    <source>
        <strain evidence="2 3">JBR3-12</strain>
    </source>
</reference>
<accession>A0A7S9PZA8</accession>
<evidence type="ECO:0000313" key="3">
    <source>
        <dbReference type="Proteomes" id="UP000594759"/>
    </source>
</evidence>
<sequence>MEKINREMGQSLLALENLLTKVDPTDINKIPFEGSWTAGELVQHLILSNGGFVEVVNGSATETSRPADMKISEIRDIFLNFGVKFDSPEFICPEKKDYDKLLQLNELRRIRAELGKAIQTLDLTKTCNSFELPGMGYLTRMEAMYFVLYHTQRHTRQLENIYSNLV</sequence>
<dbReference type="InterPro" id="IPR034660">
    <property type="entry name" value="DinB/YfiT-like"/>
</dbReference>
<dbReference type="KEGG" id="pex:IZT61_21240"/>
<keyword evidence="3" id="KW-1185">Reference proteome</keyword>
<organism evidence="2 3">
    <name type="scientific">Pedobacter endophyticus</name>
    <dbReference type="NCBI Taxonomy" id="2789740"/>
    <lineage>
        <taxon>Bacteria</taxon>
        <taxon>Pseudomonadati</taxon>
        <taxon>Bacteroidota</taxon>
        <taxon>Sphingobacteriia</taxon>
        <taxon>Sphingobacteriales</taxon>
        <taxon>Sphingobacteriaceae</taxon>
        <taxon>Pedobacter</taxon>
    </lineage>
</organism>
<dbReference type="RefSeq" id="WP_196098997.1">
    <property type="nucleotide sequence ID" value="NZ_CP064939.1"/>
</dbReference>
<dbReference type="AlphaFoldDB" id="A0A7S9PZA8"/>
<dbReference type="Pfam" id="PF12867">
    <property type="entry name" value="DinB_2"/>
    <property type="match status" value="1"/>
</dbReference>
<dbReference type="SUPFAM" id="SSF109854">
    <property type="entry name" value="DinB/YfiT-like putative metalloenzymes"/>
    <property type="match status" value="1"/>
</dbReference>
<gene>
    <name evidence="2" type="ORF">IZT61_21240</name>
</gene>
<dbReference type="Gene3D" id="1.20.120.450">
    <property type="entry name" value="dinb family like domain"/>
    <property type="match status" value="1"/>
</dbReference>
<dbReference type="EMBL" id="CP064939">
    <property type="protein sequence ID" value="QPH39531.1"/>
    <property type="molecule type" value="Genomic_DNA"/>
</dbReference>
<evidence type="ECO:0000259" key="1">
    <source>
        <dbReference type="Pfam" id="PF12867"/>
    </source>
</evidence>
<dbReference type="Proteomes" id="UP000594759">
    <property type="component" value="Chromosome"/>
</dbReference>
<evidence type="ECO:0000313" key="2">
    <source>
        <dbReference type="EMBL" id="QPH39531.1"/>
    </source>
</evidence>
<protein>
    <submittedName>
        <fullName evidence="2">DinB family protein</fullName>
    </submittedName>
</protein>